<feature type="transmembrane region" description="Helical" evidence="1">
    <location>
        <begin position="156"/>
        <end position="176"/>
    </location>
</feature>
<keyword evidence="4" id="KW-1185">Reference proteome</keyword>
<keyword evidence="1" id="KW-0812">Transmembrane</keyword>
<dbReference type="AlphaFoldDB" id="A0AAI8Z548"/>
<evidence type="ECO:0008006" key="5">
    <source>
        <dbReference type="Google" id="ProtNLM"/>
    </source>
</evidence>
<evidence type="ECO:0000256" key="2">
    <source>
        <dbReference type="SAM" id="SignalP"/>
    </source>
</evidence>
<reference evidence="3" key="1">
    <citation type="submission" date="2023-11" db="EMBL/GenBank/DDBJ databases">
        <authorList>
            <person name="Alioto T."/>
            <person name="Alioto T."/>
            <person name="Gomez Garrido J."/>
        </authorList>
    </citation>
    <scope>NUCLEOTIDE SEQUENCE</scope>
</reference>
<proteinExistence type="predicted"/>
<evidence type="ECO:0000256" key="1">
    <source>
        <dbReference type="SAM" id="Phobius"/>
    </source>
</evidence>
<feature type="chain" id="PRO_5042580095" description="DUF1772 domain-containing protein" evidence="2">
    <location>
        <begin position="22"/>
        <end position="181"/>
    </location>
</feature>
<evidence type="ECO:0000313" key="3">
    <source>
        <dbReference type="EMBL" id="CAK4032622.1"/>
    </source>
</evidence>
<dbReference type="Pfam" id="PF08592">
    <property type="entry name" value="Anthrone_oxy"/>
    <property type="match status" value="1"/>
</dbReference>
<name>A0AAI8Z548_9PEZI</name>
<dbReference type="Proteomes" id="UP001296104">
    <property type="component" value="Unassembled WGS sequence"/>
</dbReference>
<keyword evidence="1" id="KW-1133">Transmembrane helix</keyword>
<evidence type="ECO:0000313" key="4">
    <source>
        <dbReference type="Proteomes" id="UP001296104"/>
    </source>
</evidence>
<accession>A0AAI8Z548</accession>
<organism evidence="3 4">
    <name type="scientific">Lecanosticta acicola</name>
    <dbReference type="NCBI Taxonomy" id="111012"/>
    <lineage>
        <taxon>Eukaryota</taxon>
        <taxon>Fungi</taxon>
        <taxon>Dikarya</taxon>
        <taxon>Ascomycota</taxon>
        <taxon>Pezizomycotina</taxon>
        <taxon>Dothideomycetes</taxon>
        <taxon>Dothideomycetidae</taxon>
        <taxon>Mycosphaerellales</taxon>
        <taxon>Mycosphaerellaceae</taxon>
        <taxon>Lecanosticta</taxon>
    </lineage>
</organism>
<dbReference type="InterPro" id="IPR013901">
    <property type="entry name" value="Anthrone_oxy"/>
</dbReference>
<gene>
    <name evidence="3" type="ORF">LECACI_7A007780</name>
</gene>
<comment type="caution">
    <text evidence="3">The sequence shown here is derived from an EMBL/GenBank/DDBJ whole genome shotgun (WGS) entry which is preliminary data.</text>
</comment>
<keyword evidence="2" id="KW-0732">Signal</keyword>
<keyword evidence="1" id="KW-0472">Membrane</keyword>
<protein>
    <recommendedName>
        <fullName evidence="5">DUF1772 domain-containing protein</fullName>
    </recommendedName>
</protein>
<dbReference type="EMBL" id="CAVMBE010000067">
    <property type="protein sequence ID" value="CAK4032622.1"/>
    <property type="molecule type" value="Genomic_DNA"/>
</dbReference>
<sequence length="181" mass="20158">MASTGALWWMTPLQAIAAVSAGVNCGASGLQSVMVFPLLELPEVPAIYSAKQMRWLLHWSDRLFPRVNALSEILNLSTTIIAFLKRHENRAAAEKWPFLAAAFALNVATTAWSLGIQVPMNGGMRECARNLENKNGDDEKSEKEFRRLQARWKPRALVRASMMLASCVVGLYTVYLDGKYI</sequence>
<feature type="signal peptide" evidence="2">
    <location>
        <begin position="1"/>
        <end position="21"/>
    </location>
</feature>